<reference evidence="2" key="2">
    <citation type="journal article" date="2021" name="PeerJ">
        <title>Extensive microbial diversity within the chicken gut microbiome revealed by metagenomics and culture.</title>
        <authorList>
            <person name="Gilroy R."/>
            <person name="Ravi A."/>
            <person name="Getino M."/>
            <person name="Pursley I."/>
            <person name="Horton D.L."/>
            <person name="Alikhan N.F."/>
            <person name="Baker D."/>
            <person name="Gharbi K."/>
            <person name="Hall N."/>
            <person name="Watson M."/>
            <person name="Adriaenssens E.M."/>
            <person name="Foster-Nyarko E."/>
            <person name="Jarju S."/>
            <person name="Secka A."/>
            <person name="Antonio M."/>
            <person name="Oren A."/>
            <person name="Chaudhuri R.R."/>
            <person name="La Ragione R."/>
            <person name="Hildebrand F."/>
            <person name="Pallen M.J."/>
        </authorList>
    </citation>
    <scope>NUCLEOTIDE SEQUENCE</scope>
    <source>
        <strain evidence="2">ChiBcec15-4380</strain>
    </source>
</reference>
<comment type="caution">
    <text evidence="2">The sequence shown here is derived from an EMBL/GenBank/DDBJ whole genome shotgun (WGS) entry which is preliminary data.</text>
</comment>
<organism evidence="2 3">
    <name type="scientific">Candidatus Avoscillospira avicola</name>
    <dbReference type="NCBI Taxonomy" id="2840706"/>
    <lineage>
        <taxon>Bacteria</taxon>
        <taxon>Bacillati</taxon>
        <taxon>Bacillota</taxon>
        <taxon>Clostridia</taxon>
        <taxon>Eubacteriales</taxon>
        <taxon>Oscillospiraceae</taxon>
        <taxon>Oscillospiraceae incertae sedis</taxon>
        <taxon>Candidatus Avoscillospira</taxon>
    </lineage>
</organism>
<evidence type="ECO:0000313" key="2">
    <source>
        <dbReference type="EMBL" id="HIR51163.1"/>
    </source>
</evidence>
<dbReference type="Proteomes" id="UP000824239">
    <property type="component" value="Unassembled WGS sequence"/>
</dbReference>
<protein>
    <submittedName>
        <fullName evidence="2">Uncharacterized protein</fullName>
    </submittedName>
</protein>
<proteinExistence type="predicted"/>
<keyword evidence="1" id="KW-0812">Transmembrane</keyword>
<keyword evidence="1" id="KW-0472">Membrane</keyword>
<name>A0A9D1DID8_9FIRM</name>
<dbReference type="EMBL" id="DVHE01000058">
    <property type="protein sequence ID" value="HIR51163.1"/>
    <property type="molecule type" value="Genomic_DNA"/>
</dbReference>
<feature type="transmembrane region" description="Helical" evidence="1">
    <location>
        <begin position="21"/>
        <end position="43"/>
    </location>
</feature>
<evidence type="ECO:0000313" key="3">
    <source>
        <dbReference type="Proteomes" id="UP000824239"/>
    </source>
</evidence>
<reference evidence="2" key="1">
    <citation type="submission" date="2020-10" db="EMBL/GenBank/DDBJ databases">
        <authorList>
            <person name="Gilroy R."/>
        </authorList>
    </citation>
    <scope>NUCLEOTIDE SEQUENCE</scope>
    <source>
        <strain evidence="2">ChiBcec15-4380</strain>
    </source>
</reference>
<gene>
    <name evidence="2" type="ORF">IAA53_07745</name>
</gene>
<evidence type="ECO:0000256" key="1">
    <source>
        <dbReference type="SAM" id="Phobius"/>
    </source>
</evidence>
<feature type="transmembrane region" description="Helical" evidence="1">
    <location>
        <begin position="55"/>
        <end position="78"/>
    </location>
</feature>
<accession>A0A9D1DID8</accession>
<dbReference type="AlphaFoldDB" id="A0A9D1DID8"/>
<keyword evidence="1" id="KW-1133">Transmembrane helix</keyword>
<sequence>MPQNQERPPEKREDFRRASEANRVFGIRLIASAFVLYLLWGVIQGYIEGGPEAPSLTLLIVSIVLLGGGAIAVAITAYRTWKKAKAAAQMTQEEIDQVEALRAQDQAPSDSDEA</sequence>